<dbReference type="InterPro" id="IPR007219">
    <property type="entry name" value="XnlR_reg_dom"/>
</dbReference>
<dbReference type="EMBL" id="PDNB01000265">
    <property type="protein sequence ID" value="PGG96860.1"/>
    <property type="molecule type" value="Genomic_DNA"/>
</dbReference>
<gene>
    <name evidence="9" type="ORF">AJ79_09422</name>
</gene>
<feature type="compositionally biased region" description="Polar residues" evidence="7">
    <location>
        <begin position="552"/>
        <end position="578"/>
    </location>
</feature>
<feature type="domain" description="Zn(2)-C6 fungal-type" evidence="8">
    <location>
        <begin position="20"/>
        <end position="50"/>
    </location>
</feature>
<evidence type="ECO:0000256" key="4">
    <source>
        <dbReference type="ARBA" id="ARBA00023125"/>
    </source>
</evidence>
<keyword evidence="4" id="KW-0238">DNA-binding</keyword>
<evidence type="ECO:0000256" key="7">
    <source>
        <dbReference type="SAM" id="MobiDB-lite"/>
    </source>
</evidence>
<dbReference type="GO" id="GO:0000981">
    <property type="term" value="F:DNA-binding transcription factor activity, RNA polymerase II-specific"/>
    <property type="evidence" value="ECO:0007669"/>
    <property type="project" value="InterPro"/>
</dbReference>
<feature type="region of interest" description="Disordered" evidence="7">
    <location>
        <begin position="551"/>
        <end position="624"/>
    </location>
</feature>
<dbReference type="InterPro" id="IPR052073">
    <property type="entry name" value="Amide_Lactam_Regulators"/>
</dbReference>
<reference evidence="9 10" key="1">
    <citation type="submission" date="2017-10" db="EMBL/GenBank/DDBJ databases">
        <title>Comparative genomics in systemic dimorphic fungi from Ajellomycetaceae.</title>
        <authorList>
            <person name="Munoz J.F."/>
            <person name="Mcewen J.G."/>
            <person name="Clay O.K."/>
            <person name="Cuomo C.A."/>
        </authorList>
    </citation>
    <scope>NUCLEOTIDE SEQUENCE [LARGE SCALE GENOMIC DNA]</scope>
    <source>
        <strain evidence="9 10">UAMH5409</strain>
    </source>
</reference>
<evidence type="ECO:0000256" key="5">
    <source>
        <dbReference type="ARBA" id="ARBA00023163"/>
    </source>
</evidence>
<dbReference type="PANTHER" id="PTHR47171">
    <property type="entry name" value="FARA-RELATED"/>
    <property type="match status" value="1"/>
</dbReference>
<comment type="caution">
    <text evidence="9">The sequence shown here is derived from an EMBL/GenBank/DDBJ whole genome shotgun (WGS) entry which is preliminary data.</text>
</comment>
<dbReference type="InterPro" id="IPR001138">
    <property type="entry name" value="Zn2Cys6_DnaBD"/>
</dbReference>
<dbReference type="Gene3D" id="4.10.240.10">
    <property type="entry name" value="Zn(2)-C6 fungal-type DNA-binding domain"/>
    <property type="match status" value="1"/>
</dbReference>
<dbReference type="GO" id="GO:0008270">
    <property type="term" value="F:zinc ion binding"/>
    <property type="evidence" value="ECO:0007669"/>
    <property type="project" value="InterPro"/>
</dbReference>
<evidence type="ECO:0000256" key="6">
    <source>
        <dbReference type="ARBA" id="ARBA00023242"/>
    </source>
</evidence>
<dbReference type="Pfam" id="PF04082">
    <property type="entry name" value="Fungal_trans"/>
    <property type="match status" value="1"/>
</dbReference>
<dbReference type="GO" id="GO:0006351">
    <property type="term" value="P:DNA-templated transcription"/>
    <property type="evidence" value="ECO:0007669"/>
    <property type="project" value="InterPro"/>
</dbReference>
<feature type="compositionally biased region" description="Polar residues" evidence="7">
    <location>
        <begin position="609"/>
        <end position="624"/>
    </location>
</feature>
<feature type="region of interest" description="Disordered" evidence="7">
    <location>
        <begin position="54"/>
        <end position="75"/>
    </location>
</feature>
<keyword evidence="10" id="KW-1185">Reference proteome</keyword>
<dbReference type="InterPro" id="IPR036864">
    <property type="entry name" value="Zn2-C6_fun-type_DNA-bd_sf"/>
</dbReference>
<dbReference type="SMART" id="SM00066">
    <property type="entry name" value="GAL4"/>
    <property type="match status" value="1"/>
</dbReference>
<dbReference type="GO" id="GO:0003677">
    <property type="term" value="F:DNA binding"/>
    <property type="evidence" value="ECO:0007669"/>
    <property type="project" value="UniProtKB-KW"/>
</dbReference>
<evidence type="ECO:0000256" key="3">
    <source>
        <dbReference type="ARBA" id="ARBA00023015"/>
    </source>
</evidence>
<dbReference type="SUPFAM" id="SSF57701">
    <property type="entry name" value="Zn2/Cys6 DNA-binding domain"/>
    <property type="match status" value="1"/>
</dbReference>
<sequence length="655" mass="73271">MLSFYGYNPHEAQFPRLRRACEKCHSRKVRCDIGPGKEPCTNCVTYGDDCKGREKHPLAKQHGSRREIGAKKRGQIPNVPPTPVVFIQGFVPSVSPPAPSASSLQIPSDGFRNSSFINRSTILLDDIPGLDHSSDCSKENNYQVSEREMKVLRLYNAFDLPPVPIRQSLVEAFFERCWTWMPVVDIECFTGSSSKPHSFLLLQALFLAGLQVRKGASSYASSDECFSRVKALLATGFERDPLTILAALCMLQWWNSVSPTDVSMKSSRAWVAHAICLAQQAGLHRNPSPEIPNAGLRRRIWWTLYPIVRFSVRPSTIFQIRTIDGPSFSFYYVNICGIVGNLSELLTRNRSASAEAKDAIGRELLNWIRYTNPDGSSRPYDNEIAQLHAPFFSAVTILFRRRSNFRLVPFNNTAAIVASTLNTRLFEAFQLRDHTYSLAGIYAWHFLVAAILQLFCWRIPALNAEAQDAVVTIEAALKTLGERSPSAANNYRNVQVLRKTFNENATVSSTSSSRDPPTPESFSFRPIELFDTFGLEVTNNFNRVESVLADPNYNTGTDDNGGSQPITYDPVKSNTTRQHAPASGQEQLAALMPQNPVDDNDDDQLLDPSGSSAPEINPNPTHMGSNMFDGYSHLLDENNMGHNNWMTEWIDELNF</sequence>
<keyword evidence="1" id="KW-0479">Metal-binding</keyword>
<keyword evidence="2" id="KW-0862">Zinc</keyword>
<dbReference type="Pfam" id="PF00172">
    <property type="entry name" value="Zn_clus"/>
    <property type="match status" value="1"/>
</dbReference>
<accession>A0A2B7WK01</accession>
<evidence type="ECO:0000259" key="8">
    <source>
        <dbReference type="PROSITE" id="PS50048"/>
    </source>
</evidence>
<proteinExistence type="predicted"/>
<keyword evidence="5" id="KW-0804">Transcription</keyword>
<dbReference type="OrthoDB" id="10251155at2759"/>
<dbReference type="STRING" id="1447875.A0A2B7WK01"/>
<dbReference type="CDD" id="cd12148">
    <property type="entry name" value="fungal_TF_MHR"/>
    <property type="match status" value="1"/>
</dbReference>
<dbReference type="PROSITE" id="PS50048">
    <property type="entry name" value="ZN2_CY6_FUNGAL_2"/>
    <property type="match status" value="1"/>
</dbReference>
<evidence type="ECO:0000256" key="2">
    <source>
        <dbReference type="ARBA" id="ARBA00022833"/>
    </source>
</evidence>
<evidence type="ECO:0000313" key="10">
    <source>
        <dbReference type="Proteomes" id="UP000223968"/>
    </source>
</evidence>
<evidence type="ECO:0000313" key="9">
    <source>
        <dbReference type="EMBL" id="PGG96860.1"/>
    </source>
</evidence>
<keyword evidence="6" id="KW-0539">Nucleus</keyword>
<evidence type="ECO:0000256" key="1">
    <source>
        <dbReference type="ARBA" id="ARBA00022723"/>
    </source>
</evidence>
<protein>
    <recommendedName>
        <fullName evidence="8">Zn(2)-C6 fungal-type domain-containing protein</fullName>
    </recommendedName>
</protein>
<name>A0A2B7WK01_9EURO</name>
<dbReference type="Proteomes" id="UP000223968">
    <property type="component" value="Unassembled WGS sequence"/>
</dbReference>
<dbReference type="AlphaFoldDB" id="A0A2B7WK01"/>
<dbReference type="PANTHER" id="PTHR47171:SF2">
    <property type="entry name" value="TRANSCRIPTION FACTOR, PUTATIVE-RELATED"/>
    <property type="match status" value="1"/>
</dbReference>
<dbReference type="CDD" id="cd00067">
    <property type="entry name" value="GAL4"/>
    <property type="match status" value="1"/>
</dbReference>
<organism evidence="9 10">
    <name type="scientific">Helicocarpus griseus UAMH5409</name>
    <dbReference type="NCBI Taxonomy" id="1447875"/>
    <lineage>
        <taxon>Eukaryota</taxon>
        <taxon>Fungi</taxon>
        <taxon>Dikarya</taxon>
        <taxon>Ascomycota</taxon>
        <taxon>Pezizomycotina</taxon>
        <taxon>Eurotiomycetes</taxon>
        <taxon>Eurotiomycetidae</taxon>
        <taxon>Onygenales</taxon>
        <taxon>Ajellomycetaceae</taxon>
        <taxon>Helicocarpus</taxon>
    </lineage>
</organism>
<dbReference type="PROSITE" id="PS00463">
    <property type="entry name" value="ZN2_CY6_FUNGAL_1"/>
    <property type="match status" value="1"/>
</dbReference>
<keyword evidence="3" id="KW-0805">Transcription regulation</keyword>